<protein>
    <submittedName>
        <fullName evidence="2">Uncharacterized protein</fullName>
    </submittedName>
</protein>
<comment type="caution">
    <text evidence="2">The sequence shown here is derived from an EMBL/GenBank/DDBJ whole genome shotgun (WGS) entry which is preliminary data.</text>
</comment>
<reference evidence="2" key="1">
    <citation type="journal article" date="2021" name="bioRxiv">
        <title>Whole Genome Assembly and Annotation of Northern Wild Rice, Zizania palustris L., Supports a Whole Genome Duplication in the Zizania Genus.</title>
        <authorList>
            <person name="Haas M."/>
            <person name="Kono T."/>
            <person name="Macchietto M."/>
            <person name="Millas R."/>
            <person name="McGilp L."/>
            <person name="Shao M."/>
            <person name="Duquette J."/>
            <person name="Hirsch C.N."/>
            <person name="Kimball J."/>
        </authorList>
    </citation>
    <scope>NUCLEOTIDE SEQUENCE</scope>
    <source>
        <tissue evidence="2">Fresh leaf tissue</tissue>
    </source>
</reference>
<keyword evidence="3" id="KW-1185">Reference proteome</keyword>
<gene>
    <name evidence="2" type="ORF">GUJ93_ZPchr0004g40503</name>
</gene>
<accession>A0A8J5SKY1</accession>
<organism evidence="2 3">
    <name type="scientific">Zizania palustris</name>
    <name type="common">Northern wild rice</name>
    <dbReference type="NCBI Taxonomy" id="103762"/>
    <lineage>
        <taxon>Eukaryota</taxon>
        <taxon>Viridiplantae</taxon>
        <taxon>Streptophyta</taxon>
        <taxon>Embryophyta</taxon>
        <taxon>Tracheophyta</taxon>
        <taxon>Spermatophyta</taxon>
        <taxon>Magnoliopsida</taxon>
        <taxon>Liliopsida</taxon>
        <taxon>Poales</taxon>
        <taxon>Poaceae</taxon>
        <taxon>BOP clade</taxon>
        <taxon>Oryzoideae</taxon>
        <taxon>Oryzeae</taxon>
        <taxon>Zizaniinae</taxon>
        <taxon>Zizania</taxon>
    </lineage>
</organism>
<feature type="region of interest" description="Disordered" evidence="1">
    <location>
        <begin position="28"/>
        <end position="62"/>
    </location>
</feature>
<name>A0A8J5SKY1_ZIZPA</name>
<evidence type="ECO:0000313" key="2">
    <source>
        <dbReference type="EMBL" id="KAG8066292.1"/>
    </source>
</evidence>
<feature type="compositionally biased region" description="Basic and acidic residues" evidence="1">
    <location>
        <begin position="46"/>
        <end position="58"/>
    </location>
</feature>
<dbReference type="EMBL" id="JAAALK010000285">
    <property type="protein sequence ID" value="KAG8066292.1"/>
    <property type="molecule type" value="Genomic_DNA"/>
</dbReference>
<sequence length="107" mass="11651">MANDRRAPAASGLRLFLSSPLLCFRSAQPESEARTQSTSCPASPRLRADGRTAGEQGRRNGVSGLLSFPVSVRRASTLLCGRRAGRPRCTGGWHLSRSELNWRDGLR</sequence>
<evidence type="ECO:0000256" key="1">
    <source>
        <dbReference type="SAM" id="MobiDB-lite"/>
    </source>
</evidence>
<evidence type="ECO:0000313" key="3">
    <source>
        <dbReference type="Proteomes" id="UP000729402"/>
    </source>
</evidence>
<reference evidence="2" key="2">
    <citation type="submission" date="2021-02" db="EMBL/GenBank/DDBJ databases">
        <authorList>
            <person name="Kimball J.A."/>
            <person name="Haas M.W."/>
            <person name="Macchietto M."/>
            <person name="Kono T."/>
            <person name="Duquette J."/>
            <person name="Shao M."/>
        </authorList>
    </citation>
    <scope>NUCLEOTIDE SEQUENCE</scope>
    <source>
        <tissue evidence="2">Fresh leaf tissue</tissue>
    </source>
</reference>
<dbReference type="AlphaFoldDB" id="A0A8J5SKY1"/>
<proteinExistence type="predicted"/>
<dbReference type="Proteomes" id="UP000729402">
    <property type="component" value="Unassembled WGS sequence"/>
</dbReference>